<gene>
    <name evidence="1" type="ORF">E1A91_D06G033900v1</name>
</gene>
<reference evidence="1 2" key="1">
    <citation type="submission" date="2019-07" db="EMBL/GenBank/DDBJ databases">
        <title>WGS assembly of Gossypium mustelinum.</title>
        <authorList>
            <person name="Chen Z.J."/>
            <person name="Sreedasyam A."/>
            <person name="Ando A."/>
            <person name="Song Q."/>
            <person name="De L."/>
            <person name="Hulse-Kemp A."/>
            <person name="Ding M."/>
            <person name="Ye W."/>
            <person name="Kirkbride R."/>
            <person name="Jenkins J."/>
            <person name="Plott C."/>
            <person name="Lovell J."/>
            <person name="Lin Y.-M."/>
            <person name="Vaughn R."/>
            <person name="Liu B."/>
            <person name="Li W."/>
            <person name="Simpson S."/>
            <person name="Scheffler B."/>
            <person name="Saski C."/>
            <person name="Grover C."/>
            <person name="Hu G."/>
            <person name="Conover J."/>
            <person name="Carlson J."/>
            <person name="Shu S."/>
            <person name="Boston L."/>
            <person name="Williams M."/>
            <person name="Peterson D."/>
            <person name="Mcgee K."/>
            <person name="Jones D."/>
            <person name="Wendel J."/>
            <person name="Stelly D."/>
            <person name="Grimwood J."/>
            <person name="Schmutz J."/>
        </authorList>
    </citation>
    <scope>NUCLEOTIDE SEQUENCE [LARGE SCALE GENOMIC DNA]</scope>
    <source>
        <strain evidence="1">1408120.09</strain>
    </source>
</reference>
<name>A0A5D2UDU7_GOSMU</name>
<keyword evidence="2" id="KW-1185">Reference proteome</keyword>
<sequence length="39" mass="4624">MNCVFFWRWPNVSISPNCKIWCKPIDCGCVSVMTEYSMF</sequence>
<dbReference type="EMBL" id="CM017654">
    <property type="protein sequence ID" value="TYI75829.1"/>
    <property type="molecule type" value="Genomic_DNA"/>
</dbReference>
<proteinExistence type="predicted"/>
<dbReference type="AlphaFoldDB" id="A0A5D2UDU7"/>
<evidence type="ECO:0000313" key="1">
    <source>
        <dbReference type="EMBL" id="TYI75829.1"/>
    </source>
</evidence>
<dbReference type="Proteomes" id="UP000323597">
    <property type="component" value="Chromosome D06"/>
</dbReference>
<protein>
    <submittedName>
        <fullName evidence="1">Uncharacterized protein</fullName>
    </submittedName>
</protein>
<evidence type="ECO:0000313" key="2">
    <source>
        <dbReference type="Proteomes" id="UP000323597"/>
    </source>
</evidence>
<organism evidence="1 2">
    <name type="scientific">Gossypium mustelinum</name>
    <name type="common">Cotton</name>
    <name type="synonym">Gossypium caicoense</name>
    <dbReference type="NCBI Taxonomy" id="34275"/>
    <lineage>
        <taxon>Eukaryota</taxon>
        <taxon>Viridiplantae</taxon>
        <taxon>Streptophyta</taxon>
        <taxon>Embryophyta</taxon>
        <taxon>Tracheophyta</taxon>
        <taxon>Spermatophyta</taxon>
        <taxon>Magnoliopsida</taxon>
        <taxon>eudicotyledons</taxon>
        <taxon>Gunneridae</taxon>
        <taxon>Pentapetalae</taxon>
        <taxon>rosids</taxon>
        <taxon>malvids</taxon>
        <taxon>Malvales</taxon>
        <taxon>Malvaceae</taxon>
        <taxon>Malvoideae</taxon>
        <taxon>Gossypium</taxon>
    </lineage>
</organism>
<accession>A0A5D2UDU7</accession>